<dbReference type="Proteomes" id="UP000460298">
    <property type="component" value="Unassembled WGS sequence"/>
</dbReference>
<sequence>MLSCLRLVDWAMRLLPVRSFAGLILCGALPLAMSCSPLQPSEIYYKRDALYNFLEEGFLSPDLLQAAGSSTMRATDGQLQQMRQACLNRAGEMAHDRLVSMMLHTRFGIPGSAKQEKGDFKQDYPHVFTDREILLGSIDFADLLNRSFVAFQDFNDNGCQVSVRLLESDLSKKIRQRPMSFRPAL</sequence>
<dbReference type="AlphaFoldDB" id="A0A833H579"/>
<gene>
    <name evidence="1" type="ORF">F9K24_01410</name>
</gene>
<reference evidence="1 2" key="1">
    <citation type="submission" date="2019-10" db="EMBL/GenBank/DDBJ databases">
        <title>Extracellular Electron Transfer in a Candidatus Methanoperedens spp. Enrichment Culture.</title>
        <authorList>
            <person name="Berger S."/>
            <person name="Rangel Shaw D."/>
            <person name="Berben T."/>
            <person name="In 'T Zandt M."/>
            <person name="Frank J."/>
            <person name="Reimann J."/>
            <person name="Jetten M.S.M."/>
            <person name="Welte C.U."/>
        </authorList>
    </citation>
    <scope>NUCLEOTIDE SEQUENCE [LARGE SCALE GENOMIC DNA]</scope>
    <source>
        <strain evidence="1">SB12</strain>
    </source>
</reference>
<name>A0A833H579_9LEPT</name>
<comment type="caution">
    <text evidence="1">The sequence shown here is derived from an EMBL/GenBank/DDBJ whole genome shotgun (WGS) entry which is preliminary data.</text>
</comment>
<dbReference type="EMBL" id="WBUI01000001">
    <property type="protein sequence ID" value="KAB2935413.1"/>
    <property type="molecule type" value="Genomic_DNA"/>
</dbReference>
<protein>
    <submittedName>
        <fullName evidence="1">Uncharacterized protein</fullName>
    </submittedName>
</protein>
<evidence type="ECO:0000313" key="2">
    <source>
        <dbReference type="Proteomes" id="UP000460298"/>
    </source>
</evidence>
<accession>A0A833H579</accession>
<evidence type="ECO:0000313" key="1">
    <source>
        <dbReference type="EMBL" id="KAB2935413.1"/>
    </source>
</evidence>
<proteinExistence type="predicted"/>
<organism evidence="1 2">
    <name type="scientific">Leptonema illini</name>
    <dbReference type="NCBI Taxonomy" id="183"/>
    <lineage>
        <taxon>Bacteria</taxon>
        <taxon>Pseudomonadati</taxon>
        <taxon>Spirochaetota</taxon>
        <taxon>Spirochaetia</taxon>
        <taxon>Leptospirales</taxon>
        <taxon>Leptospiraceae</taxon>
        <taxon>Leptonema</taxon>
    </lineage>
</organism>
<dbReference type="PROSITE" id="PS51257">
    <property type="entry name" value="PROKAR_LIPOPROTEIN"/>
    <property type="match status" value="1"/>
</dbReference>